<dbReference type="EMBL" id="VSSQ01038342">
    <property type="protein sequence ID" value="MPM91247.1"/>
    <property type="molecule type" value="Genomic_DNA"/>
</dbReference>
<dbReference type="AlphaFoldDB" id="A0A645DPJ9"/>
<protein>
    <submittedName>
        <fullName evidence="1">Uncharacterized protein</fullName>
    </submittedName>
</protein>
<reference evidence="1" key="1">
    <citation type="submission" date="2019-08" db="EMBL/GenBank/DDBJ databases">
        <authorList>
            <person name="Kucharzyk K."/>
            <person name="Murdoch R.W."/>
            <person name="Higgins S."/>
            <person name="Loffler F."/>
        </authorList>
    </citation>
    <scope>NUCLEOTIDE SEQUENCE</scope>
</reference>
<sequence length="98" mass="11667">MQLANNIIKEAAADDRKIILLRPLFGEDQSSLKFAGFLLIFECFVEIENSDQYYCFILYHRIDVESVQQAEEQHRNRGCYQCHLQHFAEKEFFSHKSY</sequence>
<organism evidence="1">
    <name type="scientific">bioreactor metagenome</name>
    <dbReference type="NCBI Taxonomy" id="1076179"/>
    <lineage>
        <taxon>unclassified sequences</taxon>
        <taxon>metagenomes</taxon>
        <taxon>ecological metagenomes</taxon>
    </lineage>
</organism>
<accession>A0A645DPJ9</accession>
<comment type="caution">
    <text evidence="1">The sequence shown here is derived from an EMBL/GenBank/DDBJ whole genome shotgun (WGS) entry which is preliminary data.</text>
</comment>
<evidence type="ECO:0000313" key="1">
    <source>
        <dbReference type="EMBL" id="MPM91247.1"/>
    </source>
</evidence>
<name>A0A645DPJ9_9ZZZZ</name>
<proteinExistence type="predicted"/>
<gene>
    <name evidence="1" type="ORF">SDC9_138374</name>
</gene>